<dbReference type="PANTHER" id="PTHR47784">
    <property type="entry name" value="STEROL UPTAKE CONTROL PROTEIN 2"/>
    <property type="match status" value="1"/>
</dbReference>
<proteinExistence type="predicted"/>
<name>A0A428P635_9HYPO</name>
<organism evidence="1 2">
    <name type="scientific">Fusarium duplospermum</name>
    <dbReference type="NCBI Taxonomy" id="1325734"/>
    <lineage>
        <taxon>Eukaryota</taxon>
        <taxon>Fungi</taxon>
        <taxon>Dikarya</taxon>
        <taxon>Ascomycota</taxon>
        <taxon>Pezizomycotina</taxon>
        <taxon>Sordariomycetes</taxon>
        <taxon>Hypocreomycetidae</taxon>
        <taxon>Hypocreales</taxon>
        <taxon>Nectriaceae</taxon>
        <taxon>Fusarium</taxon>
        <taxon>Fusarium solani species complex</taxon>
    </lineage>
</organism>
<evidence type="ECO:0000313" key="1">
    <source>
        <dbReference type="EMBL" id="RSL48511.1"/>
    </source>
</evidence>
<dbReference type="PANTHER" id="PTHR47784:SF5">
    <property type="entry name" value="STEROL UPTAKE CONTROL PROTEIN 2"/>
    <property type="match status" value="1"/>
</dbReference>
<reference evidence="1 2" key="1">
    <citation type="submission" date="2017-06" db="EMBL/GenBank/DDBJ databases">
        <title>Comparative genomic analysis of Ambrosia Fusariam Clade fungi.</title>
        <authorList>
            <person name="Stajich J.E."/>
            <person name="Carrillo J."/>
            <person name="Kijimoto T."/>
            <person name="Eskalen A."/>
            <person name="O'Donnell K."/>
            <person name="Kasson M."/>
        </authorList>
    </citation>
    <scope>NUCLEOTIDE SEQUENCE [LARGE SCALE GENOMIC DNA]</scope>
    <source>
        <strain evidence="1 2">NRRL62584</strain>
    </source>
</reference>
<dbReference type="AlphaFoldDB" id="A0A428P635"/>
<accession>A0A428P635</accession>
<keyword evidence="2" id="KW-1185">Reference proteome</keyword>
<sequence length="233" mass="26641">MALGGFQEGISQMTDENSDALFLCASLNILHVFGVFGPLYDGPTASRKSRILGAEWIPTIRGVGAVLGPVYERVRFGLLAPLLGLGNWDELDPNDQPFAEDVHFRNIQQVWAQNSDMEVYNEALYLLRRCNAFMKQFKTMSPQVLAEWGYNQAWSGPFIWLHSSPDQYFELLHQRQPPALLIFAYLGTLFYNLNDYWFMDGWGRNMVDVADELLGEYWSQWMAWPKAVVGIDS</sequence>
<comment type="caution">
    <text evidence="1">The sequence shown here is derived from an EMBL/GenBank/DDBJ whole genome shotgun (WGS) entry which is preliminary data.</text>
</comment>
<dbReference type="Proteomes" id="UP000288168">
    <property type="component" value="Unassembled WGS sequence"/>
</dbReference>
<dbReference type="InterPro" id="IPR053157">
    <property type="entry name" value="Sterol_Uptake_Regulator"/>
</dbReference>
<dbReference type="STRING" id="1325734.A0A428P635"/>
<protein>
    <submittedName>
        <fullName evidence="1">Uncharacterized protein</fullName>
    </submittedName>
</protein>
<dbReference type="GO" id="GO:0001228">
    <property type="term" value="F:DNA-binding transcription activator activity, RNA polymerase II-specific"/>
    <property type="evidence" value="ECO:0007669"/>
    <property type="project" value="TreeGrafter"/>
</dbReference>
<gene>
    <name evidence="1" type="ORF">CEP54_012867</name>
</gene>
<dbReference type="EMBL" id="NKCI01000195">
    <property type="protein sequence ID" value="RSL48511.1"/>
    <property type="molecule type" value="Genomic_DNA"/>
</dbReference>
<evidence type="ECO:0000313" key="2">
    <source>
        <dbReference type="Proteomes" id="UP000288168"/>
    </source>
</evidence>
<dbReference type="OrthoDB" id="3546279at2759"/>